<name>A0ABV7AHI4_9RHOB</name>
<proteinExistence type="predicted"/>
<organism evidence="1 2">
    <name type="scientific">Acidimangrovimonas pyrenivorans</name>
    <dbReference type="NCBI Taxonomy" id="2030798"/>
    <lineage>
        <taxon>Bacteria</taxon>
        <taxon>Pseudomonadati</taxon>
        <taxon>Pseudomonadota</taxon>
        <taxon>Alphaproteobacteria</taxon>
        <taxon>Rhodobacterales</taxon>
        <taxon>Paracoccaceae</taxon>
        <taxon>Acidimangrovimonas</taxon>
    </lineage>
</organism>
<evidence type="ECO:0000313" key="1">
    <source>
        <dbReference type="EMBL" id="MFC2968563.1"/>
    </source>
</evidence>
<sequence>MRLRPQRRSGPVFLGLAVLAAALAGELGHAWLTAPAGAARLERERAIVRALGLTDTALFTEARYTRNPALADLNSAFQDHPLAFDHFPSASIVPVPALPASGTLSFSDKEPAR</sequence>
<comment type="caution">
    <text evidence="1">The sequence shown here is derived from an EMBL/GenBank/DDBJ whole genome shotgun (WGS) entry which is preliminary data.</text>
</comment>
<evidence type="ECO:0000313" key="2">
    <source>
        <dbReference type="Proteomes" id="UP001595443"/>
    </source>
</evidence>
<protein>
    <submittedName>
        <fullName evidence="1">Uncharacterized protein</fullName>
    </submittedName>
</protein>
<dbReference type="EMBL" id="JBHRSK010000007">
    <property type="protein sequence ID" value="MFC2968563.1"/>
    <property type="molecule type" value="Genomic_DNA"/>
</dbReference>
<gene>
    <name evidence="1" type="ORF">ACFOES_10695</name>
</gene>
<keyword evidence="2" id="KW-1185">Reference proteome</keyword>
<accession>A0ABV7AHI4</accession>
<reference evidence="2" key="1">
    <citation type="journal article" date="2019" name="Int. J. Syst. Evol. Microbiol.">
        <title>The Global Catalogue of Microorganisms (GCM) 10K type strain sequencing project: providing services to taxonomists for standard genome sequencing and annotation.</title>
        <authorList>
            <consortium name="The Broad Institute Genomics Platform"/>
            <consortium name="The Broad Institute Genome Sequencing Center for Infectious Disease"/>
            <person name="Wu L."/>
            <person name="Ma J."/>
        </authorList>
    </citation>
    <scope>NUCLEOTIDE SEQUENCE [LARGE SCALE GENOMIC DNA]</scope>
    <source>
        <strain evidence="2">KCTC 62192</strain>
    </source>
</reference>
<dbReference type="Proteomes" id="UP001595443">
    <property type="component" value="Unassembled WGS sequence"/>
</dbReference>
<dbReference type="RefSeq" id="WP_377833263.1">
    <property type="nucleotide sequence ID" value="NZ_JBHRSK010000007.1"/>
</dbReference>